<dbReference type="SUPFAM" id="SSF69047">
    <property type="entry name" value="Hypothetical protein YjbJ"/>
    <property type="match status" value="1"/>
</dbReference>
<feature type="domain" description="CsbD-like" evidence="3">
    <location>
        <begin position="8"/>
        <end position="58"/>
    </location>
</feature>
<keyword evidence="2" id="KW-0472">Membrane</keyword>
<dbReference type="InterPro" id="IPR050423">
    <property type="entry name" value="UPF0337_stress_rsp"/>
</dbReference>
<evidence type="ECO:0000256" key="2">
    <source>
        <dbReference type="SAM" id="Phobius"/>
    </source>
</evidence>
<dbReference type="EMBL" id="CP042997">
    <property type="protein sequence ID" value="QEH37430.1"/>
    <property type="molecule type" value="Genomic_DNA"/>
</dbReference>
<keyword evidence="2" id="KW-0812">Transmembrane</keyword>
<dbReference type="RefSeq" id="WP_148596988.1">
    <property type="nucleotide sequence ID" value="NZ_CP042997.1"/>
</dbReference>
<dbReference type="AlphaFoldDB" id="A0A5B9WC21"/>
<comment type="similarity">
    <text evidence="1">Belongs to the UPF0337 (CsbD) family.</text>
</comment>
<dbReference type="Pfam" id="PF05532">
    <property type="entry name" value="CsbD"/>
    <property type="match status" value="1"/>
</dbReference>
<dbReference type="Gene3D" id="1.10.1470.10">
    <property type="entry name" value="YjbJ"/>
    <property type="match status" value="1"/>
</dbReference>
<name>A0A5B9WC21_9BACT</name>
<dbReference type="InterPro" id="IPR008462">
    <property type="entry name" value="CsbD"/>
</dbReference>
<keyword evidence="5" id="KW-1185">Reference proteome</keyword>
<gene>
    <name evidence="4" type="ORF">OJF2_60210</name>
</gene>
<dbReference type="PANTHER" id="PTHR34977">
    <property type="entry name" value="UPF0337 PROTEIN YJBJ"/>
    <property type="match status" value="1"/>
</dbReference>
<evidence type="ECO:0000313" key="4">
    <source>
        <dbReference type="EMBL" id="QEH37430.1"/>
    </source>
</evidence>
<protein>
    <recommendedName>
        <fullName evidence="3">CsbD-like domain-containing protein</fullName>
    </recommendedName>
</protein>
<evidence type="ECO:0000313" key="5">
    <source>
        <dbReference type="Proteomes" id="UP000324233"/>
    </source>
</evidence>
<reference evidence="4 5" key="1">
    <citation type="submission" date="2019-08" db="EMBL/GenBank/DDBJ databases">
        <title>Deep-cultivation of Planctomycetes and their phenomic and genomic characterization uncovers novel biology.</title>
        <authorList>
            <person name="Wiegand S."/>
            <person name="Jogler M."/>
            <person name="Boedeker C."/>
            <person name="Pinto D."/>
            <person name="Vollmers J."/>
            <person name="Rivas-Marin E."/>
            <person name="Kohn T."/>
            <person name="Peeters S.H."/>
            <person name="Heuer A."/>
            <person name="Rast P."/>
            <person name="Oberbeckmann S."/>
            <person name="Bunk B."/>
            <person name="Jeske O."/>
            <person name="Meyerdierks A."/>
            <person name="Storesund J.E."/>
            <person name="Kallscheuer N."/>
            <person name="Luecker S."/>
            <person name="Lage O.M."/>
            <person name="Pohl T."/>
            <person name="Merkel B.J."/>
            <person name="Hornburger P."/>
            <person name="Mueller R.-W."/>
            <person name="Bruemmer F."/>
            <person name="Labrenz M."/>
            <person name="Spormann A.M."/>
            <person name="Op den Camp H."/>
            <person name="Overmann J."/>
            <person name="Amann R."/>
            <person name="Jetten M.S.M."/>
            <person name="Mascher T."/>
            <person name="Medema M.H."/>
            <person name="Devos D.P."/>
            <person name="Kaster A.-K."/>
            <person name="Ovreas L."/>
            <person name="Rohde M."/>
            <person name="Galperin M.Y."/>
            <person name="Jogler C."/>
        </authorList>
    </citation>
    <scope>NUCLEOTIDE SEQUENCE [LARGE SCALE GENOMIC DNA]</scope>
    <source>
        <strain evidence="4 5">OJF2</strain>
    </source>
</reference>
<dbReference type="InterPro" id="IPR036629">
    <property type="entry name" value="YjbJ_sf"/>
</dbReference>
<accession>A0A5B9WC21</accession>
<feature type="transmembrane region" description="Helical" evidence="2">
    <location>
        <begin position="118"/>
        <end position="137"/>
    </location>
</feature>
<evidence type="ECO:0000259" key="3">
    <source>
        <dbReference type="Pfam" id="PF05532"/>
    </source>
</evidence>
<organism evidence="4 5">
    <name type="scientific">Aquisphaera giovannonii</name>
    <dbReference type="NCBI Taxonomy" id="406548"/>
    <lineage>
        <taxon>Bacteria</taxon>
        <taxon>Pseudomonadati</taxon>
        <taxon>Planctomycetota</taxon>
        <taxon>Planctomycetia</taxon>
        <taxon>Isosphaerales</taxon>
        <taxon>Isosphaeraceae</taxon>
        <taxon>Aquisphaera</taxon>
    </lineage>
</organism>
<proteinExistence type="inferred from homology"/>
<dbReference type="PANTHER" id="PTHR34977:SF1">
    <property type="entry name" value="UPF0337 PROTEIN YJBJ"/>
    <property type="match status" value="1"/>
</dbReference>
<dbReference type="KEGG" id="agv:OJF2_60210"/>
<keyword evidence="2" id="KW-1133">Transmembrane helix</keyword>
<dbReference type="Proteomes" id="UP000324233">
    <property type="component" value="Chromosome"/>
</dbReference>
<evidence type="ECO:0000256" key="1">
    <source>
        <dbReference type="ARBA" id="ARBA00009129"/>
    </source>
</evidence>
<sequence>MAINVQGLQGRWNQLKGEVKKQWGQLTDDDLNWSGGNIDHLVGRIQQRTGESRENIEKYFDRLMSEGSSTVSKAVEQVGSYAQDMSHRLRDHYGDVAEQAREGYYQAREYVGQAPMQWVAVAFGVGLLAGMLMGGSFSHQQQSRSRFWS</sequence>
<dbReference type="OrthoDB" id="278198at2"/>